<sequence>MLAFCGDSLRRCSRLTGTIVGRDGLLHWNARTVCYWSSAVPDDIRRLCRIGARDNAREHP</sequence>
<dbReference type="Proteomes" id="UP000054032">
    <property type="component" value="Unassembled WGS sequence"/>
</dbReference>
<dbReference type="AlphaFoldDB" id="W6ZD34"/>
<proteinExistence type="predicted"/>
<reference evidence="1 2" key="1">
    <citation type="journal article" date="2013" name="PLoS Genet.">
        <title>Comparative genome structure, secondary metabolite, and effector coding capacity across Cochliobolus pathogens.</title>
        <authorList>
            <person name="Condon B.J."/>
            <person name="Leng Y."/>
            <person name="Wu D."/>
            <person name="Bushley K.E."/>
            <person name="Ohm R.A."/>
            <person name="Otillar R."/>
            <person name="Martin J."/>
            <person name="Schackwitz W."/>
            <person name="Grimwood J."/>
            <person name="MohdZainudin N."/>
            <person name="Xue C."/>
            <person name="Wang R."/>
            <person name="Manning V.A."/>
            <person name="Dhillon B."/>
            <person name="Tu Z.J."/>
            <person name="Steffenson B.J."/>
            <person name="Salamov A."/>
            <person name="Sun H."/>
            <person name="Lowry S."/>
            <person name="LaButti K."/>
            <person name="Han J."/>
            <person name="Copeland A."/>
            <person name="Lindquist E."/>
            <person name="Barry K."/>
            <person name="Schmutz J."/>
            <person name="Baker S.E."/>
            <person name="Ciuffetti L.M."/>
            <person name="Grigoriev I.V."/>
            <person name="Zhong S."/>
            <person name="Turgeon B.G."/>
        </authorList>
    </citation>
    <scope>NUCLEOTIDE SEQUENCE [LARGE SCALE GENOMIC DNA]</scope>
    <source>
        <strain evidence="1 2">ATCC 44560</strain>
    </source>
</reference>
<keyword evidence="2" id="KW-1185">Reference proteome</keyword>
<dbReference type="GeneID" id="19126347"/>
<protein>
    <submittedName>
        <fullName evidence="1">Uncharacterized protein</fullName>
    </submittedName>
</protein>
<dbReference type="RefSeq" id="XP_007683790.1">
    <property type="nucleotide sequence ID" value="XM_007685600.1"/>
</dbReference>
<organism evidence="1 2">
    <name type="scientific">Bipolaris oryzae ATCC 44560</name>
    <dbReference type="NCBI Taxonomy" id="930090"/>
    <lineage>
        <taxon>Eukaryota</taxon>
        <taxon>Fungi</taxon>
        <taxon>Dikarya</taxon>
        <taxon>Ascomycota</taxon>
        <taxon>Pezizomycotina</taxon>
        <taxon>Dothideomycetes</taxon>
        <taxon>Pleosporomycetidae</taxon>
        <taxon>Pleosporales</taxon>
        <taxon>Pleosporineae</taxon>
        <taxon>Pleosporaceae</taxon>
        <taxon>Bipolaris</taxon>
    </lineage>
</organism>
<name>W6ZD34_COCMI</name>
<accession>W6ZD34</accession>
<gene>
    <name evidence="1" type="ORF">COCMIDRAFT_83874</name>
</gene>
<dbReference type="HOGENOM" id="CLU_2941366_0_0_1"/>
<evidence type="ECO:0000313" key="2">
    <source>
        <dbReference type="Proteomes" id="UP000054032"/>
    </source>
</evidence>
<evidence type="ECO:0000313" key="1">
    <source>
        <dbReference type="EMBL" id="EUC49687.1"/>
    </source>
</evidence>
<dbReference type="EMBL" id="KI963929">
    <property type="protein sequence ID" value="EUC49687.1"/>
    <property type="molecule type" value="Genomic_DNA"/>
</dbReference>
<dbReference type="KEGG" id="bor:COCMIDRAFT_83874"/>